<evidence type="ECO:0000256" key="5">
    <source>
        <dbReference type="ARBA" id="ARBA00022692"/>
    </source>
</evidence>
<evidence type="ECO:0000256" key="9">
    <source>
        <dbReference type="ARBA" id="ARBA00023077"/>
    </source>
</evidence>
<dbReference type="EMBL" id="CP011509">
    <property type="protein sequence ID" value="AKJ00122.1"/>
    <property type="molecule type" value="Genomic_DNA"/>
</dbReference>
<dbReference type="InterPro" id="IPR012910">
    <property type="entry name" value="Plug_dom"/>
</dbReference>
<evidence type="ECO:0000313" key="18">
    <source>
        <dbReference type="Proteomes" id="UP000035579"/>
    </source>
</evidence>
<protein>
    <submittedName>
        <fullName evidence="17">Iron complex outermembrane receptor protein</fullName>
    </submittedName>
    <submittedName>
        <fullName evidence="16">TonB-dependent receptor</fullName>
    </submittedName>
</protein>
<keyword evidence="4" id="KW-0410">Iron transport</keyword>
<evidence type="ECO:0000256" key="1">
    <source>
        <dbReference type="ARBA" id="ARBA00004571"/>
    </source>
</evidence>
<dbReference type="InterPro" id="IPR036942">
    <property type="entry name" value="Beta-barrel_TonB_sf"/>
</dbReference>
<evidence type="ECO:0000259" key="15">
    <source>
        <dbReference type="Pfam" id="PF07715"/>
    </source>
</evidence>
<dbReference type="Pfam" id="PF07715">
    <property type="entry name" value="Plug"/>
    <property type="match status" value="1"/>
</dbReference>
<evidence type="ECO:0000259" key="14">
    <source>
        <dbReference type="Pfam" id="PF00593"/>
    </source>
</evidence>
<proteinExistence type="inferred from homology"/>
<keyword evidence="9 13" id="KW-0798">TonB box</keyword>
<keyword evidence="8" id="KW-0406">Ion transport</keyword>
<dbReference type="Proteomes" id="UP000256345">
    <property type="component" value="Unassembled WGS sequence"/>
</dbReference>
<feature type="domain" description="TonB-dependent receptor-like beta-barrel" evidence="14">
    <location>
        <begin position="248"/>
        <end position="631"/>
    </location>
</feature>
<dbReference type="Gene3D" id="2.170.130.10">
    <property type="entry name" value="TonB-dependent receptor, plug domain"/>
    <property type="match status" value="1"/>
</dbReference>
<evidence type="ECO:0000256" key="4">
    <source>
        <dbReference type="ARBA" id="ARBA00022496"/>
    </source>
</evidence>
<organism evidence="16 18">
    <name type="scientific">Archangium gephyra</name>
    <dbReference type="NCBI Taxonomy" id="48"/>
    <lineage>
        <taxon>Bacteria</taxon>
        <taxon>Pseudomonadati</taxon>
        <taxon>Myxococcota</taxon>
        <taxon>Myxococcia</taxon>
        <taxon>Myxococcales</taxon>
        <taxon>Cystobacterineae</taxon>
        <taxon>Archangiaceae</taxon>
        <taxon>Archangium</taxon>
    </lineage>
</organism>
<dbReference type="GO" id="GO:0015344">
    <property type="term" value="F:siderophore uptake transmembrane transporter activity"/>
    <property type="evidence" value="ECO:0007669"/>
    <property type="project" value="TreeGrafter"/>
</dbReference>
<keyword evidence="10 12" id="KW-0472">Membrane</keyword>
<keyword evidence="2 12" id="KW-0813">Transport</keyword>
<accession>A0AAC8TBP0</accession>
<keyword evidence="5 12" id="KW-0812">Transmembrane</keyword>
<dbReference type="AlphaFoldDB" id="A0AAC8TBP0"/>
<keyword evidence="6" id="KW-0732">Signal</keyword>
<feature type="domain" description="TonB-dependent receptor plug" evidence="15">
    <location>
        <begin position="33"/>
        <end position="144"/>
    </location>
</feature>
<sequence>MSWLFSCAVLSATLAQTAPRETTVVAPRVPTPLSRTPAAVSVVEREDIQEGRATLGLHESLVGVPGLVTQSRNNAAQDLRLSIRGFGARSAFGIRGITVLVDGFPETLPDGQSNVDSLDMGSAERVEVLRGLASSLYGNAAGGVVSITTEEGPERPFVEARSVHGDNGLWKLNVKGGGKSGDVRWMVGASRLAQQGWRRLSGTEQVLLNGKVGWTPDGSSEWKAVLSLVDAPEAGDAGGLTRAEVEDDPRQAAPLNAQYRAGESVRQGRLGLTYRRRLGEAHEVEASGFLALRRFQNALPQTVVAFDRTFDGVSVRYGNRAPLLGLRSRFTVGAEVQSQADRRKNFDNAEGRPGSVLQLDQDEGVLGLGVFAQEEWELRERLTLVAGARYDVSRYAVEDFLKEDGDGTGTRTFQQPTGRLGLIWAPVPEVSVFASATQAFEAPTTTELAVPAGTGGGLSRDLKPQRSNGVELGARGLLWGWLRYDVALFSVWLQDGLVRFEDERARAYFRNTGRSRHMGAEVALEAKVTEELRVRAAYNALQATFRDYVSQGQQLRGKRVPGIPANQVSAEAVYQHASGARAAVEVFSAGGLYADDANTVREHTAWVVNARLGHRFPMGAFEVSPFVGFQNLLSARYSDNVRVNASRGRYFEPAPPLSVYAGAGLSHRW</sequence>
<reference evidence="17 19" key="2">
    <citation type="submission" date="2018-08" db="EMBL/GenBank/DDBJ databases">
        <title>Genomic Encyclopedia of Archaeal and Bacterial Type Strains, Phase II (KMG-II): from individual species to whole genera.</title>
        <authorList>
            <person name="Goeker M."/>
        </authorList>
    </citation>
    <scope>NUCLEOTIDE SEQUENCE [LARGE SCALE GENOMIC DNA]</scope>
    <source>
        <strain evidence="17 19">DSM 2261</strain>
    </source>
</reference>
<dbReference type="InterPro" id="IPR000531">
    <property type="entry name" value="Beta-barrel_TonB"/>
</dbReference>
<evidence type="ECO:0000256" key="7">
    <source>
        <dbReference type="ARBA" id="ARBA00023004"/>
    </source>
</evidence>
<dbReference type="EMBL" id="QUMU01000004">
    <property type="protein sequence ID" value="REG33178.1"/>
    <property type="molecule type" value="Genomic_DNA"/>
</dbReference>
<dbReference type="PANTHER" id="PTHR32552:SF68">
    <property type="entry name" value="FERRICHROME OUTER MEMBRANE TRANSPORTER_PHAGE RECEPTOR"/>
    <property type="match status" value="1"/>
</dbReference>
<gene>
    <name evidence="16" type="ORF">AA314_01748</name>
    <name evidence="17" type="ORF">ATI61_104468</name>
</gene>
<keyword evidence="11 12" id="KW-0998">Cell outer membrane</keyword>
<evidence type="ECO:0000313" key="17">
    <source>
        <dbReference type="EMBL" id="REG33178.1"/>
    </source>
</evidence>
<dbReference type="InterPro" id="IPR037066">
    <property type="entry name" value="Plug_dom_sf"/>
</dbReference>
<dbReference type="SUPFAM" id="SSF56935">
    <property type="entry name" value="Porins"/>
    <property type="match status" value="1"/>
</dbReference>
<evidence type="ECO:0000256" key="2">
    <source>
        <dbReference type="ARBA" id="ARBA00022448"/>
    </source>
</evidence>
<dbReference type="PANTHER" id="PTHR32552">
    <property type="entry name" value="FERRICHROME IRON RECEPTOR-RELATED"/>
    <property type="match status" value="1"/>
</dbReference>
<evidence type="ECO:0000256" key="10">
    <source>
        <dbReference type="ARBA" id="ARBA00023136"/>
    </source>
</evidence>
<dbReference type="Proteomes" id="UP000035579">
    <property type="component" value="Chromosome"/>
</dbReference>
<reference evidence="16 18" key="1">
    <citation type="submission" date="2015-05" db="EMBL/GenBank/DDBJ databases">
        <title>Genome assembly of Archangium gephyra DSM 2261.</title>
        <authorList>
            <person name="Sharma G."/>
            <person name="Subramanian S."/>
        </authorList>
    </citation>
    <scope>NUCLEOTIDE SEQUENCE [LARGE SCALE GENOMIC DNA]</scope>
    <source>
        <strain evidence="16 18">DSM 2261</strain>
    </source>
</reference>
<dbReference type="Pfam" id="PF00593">
    <property type="entry name" value="TonB_dep_Rec_b-barrel"/>
    <property type="match status" value="1"/>
</dbReference>
<dbReference type="InterPro" id="IPR039426">
    <property type="entry name" value="TonB-dep_rcpt-like"/>
</dbReference>
<evidence type="ECO:0000256" key="13">
    <source>
        <dbReference type="RuleBase" id="RU003357"/>
    </source>
</evidence>
<name>A0AAC8TBP0_9BACT</name>
<dbReference type="PROSITE" id="PS52016">
    <property type="entry name" value="TONB_DEPENDENT_REC_3"/>
    <property type="match status" value="1"/>
</dbReference>
<evidence type="ECO:0000256" key="6">
    <source>
        <dbReference type="ARBA" id="ARBA00022729"/>
    </source>
</evidence>
<evidence type="ECO:0000256" key="11">
    <source>
        <dbReference type="ARBA" id="ARBA00023237"/>
    </source>
</evidence>
<dbReference type="RefSeq" id="WP_053066226.1">
    <property type="nucleotide sequence ID" value="NZ_CP011509.1"/>
</dbReference>
<dbReference type="CDD" id="cd01347">
    <property type="entry name" value="ligand_gated_channel"/>
    <property type="match status" value="1"/>
</dbReference>
<evidence type="ECO:0000256" key="3">
    <source>
        <dbReference type="ARBA" id="ARBA00022452"/>
    </source>
</evidence>
<dbReference type="KEGG" id="age:AA314_01748"/>
<comment type="similarity">
    <text evidence="12 13">Belongs to the TonB-dependent receptor family.</text>
</comment>
<evidence type="ECO:0000313" key="16">
    <source>
        <dbReference type="EMBL" id="AKJ00122.1"/>
    </source>
</evidence>
<evidence type="ECO:0000313" key="19">
    <source>
        <dbReference type="Proteomes" id="UP000256345"/>
    </source>
</evidence>
<evidence type="ECO:0000256" key="12">
    <source>
        <dbReference type="PROSITE-ProRule" id="PRU01360"/>
    </source>
</evidence>
<dbReference type="Gene3D" id="2.40.170.20">
    <property type="entry name" value="TonB-dependent receptor, beta-barrel domain"/>
    <property type="match status" value="1"/>
</dbReference>
<comment type="subcellular location">
    <subcellularLocation>
        <location evidence="1 12">Cell outer membrane</location>
        <topology evidence="1 12">Multi-pass membrane protein</topology>
    </subcellularLocation>
</comment>
<keyword evidence="7" id="KW-0408">Iron</keyword>
<keyword evidence="19" id="KW-1185">Reference proteome</keyword>
<keyword evidence="16" id="KW-0675">Receptor</keyword>
<evidence type="ECO:0000256" key="8">
    <source>
        <dbReference type="ARBA" id="ARBA00023065"/>
    </source>
</evidence>
<keyword evidence="3 12" id="KW-1134">Transmembrane beta strand</keyword>
<dbReference type="GO" id="GO:0009279">
    <property type="term" value="C:cell outer membrane"/>
    <property type="evidence" value="ECO:0007669"/>
    <property type="project" value="UniProtKB-SubCell"/>
</dbReference>